<dbReference type="RefSeq" id="WP_167932894.1">
    <property type="nucleotide sequence ID" value="NZ_JAAVJB010000047.1"/>
</dbReference>
<feature type="transmembrane region" description="Helical" evidence="1">
    <location>
        <begin position="64"/>
        <end position="91"/>
    </location>
</feature>
<proteinExistence type="predicted"/>
<feature type="transmembrane region" description="Helical" evidence="1">
    <location>
        <begin position="32"/>
        <end position="52"/>
    </location>
</feature>
<dbReference type="EMBL" id="JAAVJB010000047">
    <property type="protein sequence ID" value="NJP66369.1"/>
    <property type="molecule type" value="Genomic_DNA"/>
</dbReference>
<dbReference type="Pfam" id="PF14017">
    <property type="entry name" value="DUF4233"/>
    <property type="match status" value="1"/>
</dbReference>
<keyword evidence="1" id="KW-1133">Transmembrane helix</keyword>
<dbReference type="Proteomes" id="UP000746503">
    <property type="component" value="Unassembled WGS sequence"/>
</dbReference>
<evidence type="ECO:0000313" key="3">
    <source>
        <dbReference type="Proteomes" id="UP000746503"/>
    </source>
</evidence>
<name>A0ABX1AGQ8_9ACTN</name>
<reference evidence="2 3" key="1">
    <citation type="submission" date="2020-03" db="EMBL/GenBank/DDBJ databases">
        <title>Draft genome of Streptomyces sp. ventii, isolated from the Axial Seamount in the Pacific Ocean, and resequencing of the two type strains Streptomyces lonarensis strain NCL 716 and Streptomyces bohaiensis strain 11A07.</title>
        <authorList>
            <person name="Loughran R.M."/>
            <person name="Pfannmuller K.M."/>
            <person name="Wasson B.J."/>
            <person name="Deadmond M.C."/>
            <person name="Paddock B.E."/>
            <person name="Koyack M.J."/>
            <person name="Gallegos D.A."/>
            <person name="Mitchell E.A."/>
            <person name="Ushijima B."/>
            <person name="Saw J.H."/>
            <person name="Mcphail K.L."/>
            <person name="Videau P."/>
        </authorList>
    </citation>
    <scope>NUCLEOTIDE SEQUENCE [LARGE SCALE GENOMIC DNA]</scope>
    <source>
        <strain evidence="3">5675061</strain>
    </source>
</reference>
<organism evidence="2 3">
    <name type="scientific">Streptomyces spiramenti</name>
    <dbReference type="NCBI Taxonomy" id="2720606"/>
    <lineage>
        <taxon>Bacteria</taxon>
        <taxon>Bacillati</taxon>
        <taxon>Actinomycetota</taxon>
        <taxon>Actinomycetes</taxon>
        <taxon>Kitasatosporales</taxon>
        <taxon>Streptomycetaceae</taxon>
        <taxon>Streptomyces</taxon>
    </lineage>
</organism>
<keyword evidence="1" id="KW-0812">Transmembrane</keyword>
<comment type="caution">
    <text evidence="2">The sequence shown here is derived from an EMBL/GenBank/DDBJ whole genome shotgun (WGS) entry which is preliminary data.</text>
</comment>
<sequence length="113" mass="11927">MRTLCSATLISECLIVGLVGLVAFRTTDVPPGTLWAVCGVVMVLCVLLCGFVTRPGGVAMGWALQVGLVLSGFLVPMMFFLGACFAALWWASVHFGRRVDELKAAHAERAAGA</sequence>
<feature type="transmembrane region" description="Helical" evidence="1">
    <location>
        <begin position="7"/>
        <end position="26"/>
    </location>
</feature>
<gene>
    <name evidence="2" type="ORF">HCJ92_08720</name>
</gene>
<evidence type="ECO:0000256" key="1">
    <source>
        <dbReference type="SAM" id="Phobius"/>
    </source>
</evidence>
<keyword evidence="3" id="KW-1185">Reference proteome</keyword>
<keyword evidence="1" id="KW-0472">Membrane</keyword>
<protein>
    <submittedName>
        <fullName evidence="2">DUF4233 domain-containing protein</fullName>
    </submittedName>
</protein>
<dbReference type="InterPro" id="IPR025327">
    <property type="entry name" value="DUF4233"/>
</dbReference>
<evidence type="ECO:0000313" key="2">
    <source>
        <dbReference type="EMBL" id="NJP66369.1"/>
    </source>
</evidence>
<accession>A0ABX1AGQ8</accession>